<dbReference type="InterPro" id="IPR003593">
    <property type="entry name" value="AAA+_ATPase"/>
</dbReference>
<dbReference type="PANTHER" id="PTHR43776">
    <property type="entry name" value="TRANSPORT ATP-BINDING PROTEIN"/>
    <property type="match status" value="1"/>
</dbReference>
<dbReference type="EMBL" id="PPTX01000002">
    <property type="protein sequence ID" value="RDB81595.1"/>
    <property type="molecule type" value="Genomic_DNA"/>
</dbReference>
<dbReference type="GeneID" id="62676730"/>
<keyword evidence="2" id="KW-0547">Nucleotide-binding</keyword>
<dbReference type="EMBL" id="PPUQ01000017">
    <property type="protein sequence ID" value="RDC36290.1"/>
    <property type="molecule type" value="Genomic_DNA"/>
</dbReference>
<dbReference type="Proteomes" id="UP000312594">
    <property type="component" value="Unassembled WGS sequence"/>
</dbReference>
<protein>
    <submittedName>
        <fullName evidence="5">ABC transporter ATP-binding protein</fullName>
    </submittedName>
</protein>
<reference evidence="7" key="3">
    <citation type="submission" date="2019-06" db="EMBL/GenBank/DDBJ databases">
        <authorList>
            <person name="Bisanz J.E."/>
            <person name="Turnbaugh P.J."/>
        </authorList>
    </citation>
    <scope>NUCLEOTIDE SEQUENCE</scope>
    <source>
        <strain evidence="7">SECO-MT75m2</strain>
    </source>
</reference>
<feature type="domain" description="ABC transporter" evidence="4">
    <location>
        <begin position="269"/>
        <end position="491"/>
    </location>
</feature>
<dbReference type="Proteomes" id="UP000253915">
    <property type="component" value="Unassembled WGS sequence"/>
</dbReference>
<evidence type="ECO:0000256" key="3">
    <source>
        <dbReference type="ARBA" id="ARBA00022840"/>
    </source>
</evidence>
<evidence type="ECO:0000313" key="9">
    <source>
        <dbReference type="Proteomes" id="UP000253915"/>
    </source>
</evidence>
<dbReference type="SMART" id="SM00382">
    <property type="entry name" value="AAA"/>
    <property type="match status" value="2"/>
</dbReference>
<evidence type="ECO:0000313" key="6">
    <source>
        <dbReference type="EMBL" id="RDC36290.1"/>
    </source>
</evidence>
<dbReference type="SUPFAM" id="SSF52540">
    <property type="entry name" value="P-loop containing nucleoside triphosphate hydrolases"/>
    <property type="match status" value="2"/>
</dbReference>
<comment type="caution">
    <text evidence="5">The sequence shown here is derived from an EMBL/GenBank/DDBJ whole genome shotgun (WGS) entry which is preliminary data.</text>
</comment>
<dbReference type="InterPro" id="IPR003439">
    <property type="entry name" value="ABC_transporter-like_ATP-bd"/>
</dbReference>
<evidence type="ECO:0000313" key="5">
    <source>
        <dbReference type="EMBL" id="RDB81595.1"/>
    </source>
</evidence>
<accession>A0A369MZ58</accession>
<sequence length="493" mass="52454">MTNGSDAIVEIAGLSIATLGGKRVIDDLSIEILAGENRALVGESGSGKTTLALALMGRIRSGLVHEAGTIFVDGANVLSLKGSSLRRYRAETVSWLSQDPALSLTPHMTVRALLSESVPMDDEDALGLLGRVGLSGVKGLLDRRPRSLSGGQRRRVAIAKAIASKPRVLILDEPTAGLDGATADEVVATIKGICAESGMSVVAITHDLDVAGKFAESVTVLKEGCVLETVSHSELMNNPGTDYARKLVDAQRLERRPGDEMDSSAGAPVFSASSFDVVTPDGKVATRNAAFSINHGRGLSLFGPSGSGKSTIVRAITGERPAERGSVALDLGDGDMHVLARSFKDRSQTELAAVQMVPQDPATSLNPALCVDTQLSRAVRRVHPRWSRKEVRERVSELLALVRLPDEIKRQHPRSLSGGQAQRVAIARALAHEPKVLVCDESTSALDPTTQKDILDTLNQLKRDEGLALVVVTHAERVARYTCEEEIAVPFEG</sequence>
<dbReference type="RefSeq" id="WP_009305516.1">
    <property type="nucleotide sequence ID" value="NZ_CABMOO010000016.1"/>
</dbReference>
<dbReference type="GO" id="GO:0055085">
    <property type="term" value="P:transmembrane transport"/>
    <property type="evidence" value="ECO:0007669"/>
    <property type="project" value="UniProtKB-ARBA"/>
</dbReference>
<evidence type="ECO:0000256" key="2">
    <source>
        <dbReference type="ARBA" id="ARBA00022741"/>
    </source>
</evidence>
<dbReference type="GO" id="GO:0016887">
    <property type="term" value="F:ATP hydrolysis activity"/>
    <property type="evidence" value="ECO:0007669"/>
    <property type="project" value="InterPro"/>
</dbReference>
<name>A0A369MZ58_EGGLN</name>
<dbReference type="Pfam" id="PF00005">
    <property type="entry name" value="ABC_tran"/>
    <property type="match status" value="2"/>
</dbReference>
<evidence type="ECO:0000313" key="7">
    <source>
        <dbReference type="EMBL" id="TNU88634.1"/>
    </source>
</evidence>
<dbReference type="CDD" id="cd03257">
    <property type="entry name" value="ABC_NikE_OppD_transporters"/>
    <property type="match status" value="1"/>
</dbReference>
<feature type="domain" description="ABC transporter" evidence="4">
    <location>
        <begin position="9"/>
        <end position="248"/>
    </location>
</feature>
<reference evidence="8 9" key="2">
    <citation type="journal article" date="2018" name="Elife">
        <title>Discovery and characterization of a prevalent human gut bacterial enzyme sufficient for the inactivation of a family of plant toxins.</title>
        <authorList>
            <person name="Koppel N."/>
            <person name="Bisanz J.E."/>
            <person name="Pandelia M.E."/>
            <person name="Turnbaugh P.J."/>
            <person name="Balskus E.P."/>
        </authorList>
    </citation>
    <scope>NUCLEOTIDE SEQUENCE [LARGE SCALE GENOMIC DNA]</scope>
    <source>
        <strain evidence="6 9">16A</strain>
        <strain evidence="5 8">MR1 #12</strain>
    </source>
</reference>
<dbReference type="GO" id="GO:0005524">
    <property type="term" value="F:ATP binding"/>
    <property type="evidence" value="ECO:0007669"/>
    <property type="project" value="UniProtKB-KW"/>
</dbReference>
<dbReference type="InterPro" id="IPR050319">
    <property type="entry name" value="ABC_transp_ATP-bind"/>
</dbReference>
<proteinExistence type="predicted"/>
<reference evidence="7 10" key="1">
    <citation type="journal article" date="2005" name="Appl. Environ. Microbiol.">
        <title>Intestinal bacterial communities that produce active estrogen-like compounds enterodiol and enterolactone in humans.</title>
        <authorList>
            <person name="Clavel T."/>
            <person name="Henderson G."/>
            <person name="Alpert C.A."/>
            <person name="Philippe C."/>
            <person name="Rigottier-Gois L."/>
            <person name="Dore J."/>
            <person name="Blaut M."/>
        </authorList>
    </citation>
    <scope>NUCLEOTIDE SEQUENCE [LARGE SCALE GENOMIC DNA]</scope>
    <source>
        <strain evidence="7 10">SECO-MT75m2</strain>
    </source>
</reference>
<evidence type="ECO:0000256" key="1">
    <source>
        <dbReference type="ARBA" id="ARBA00022448"/>
    </source>
</evidence>
<evidence type="ECO:0000259" key="4">
    <source>
        <dbReference type="PROSITE" id="PS50893"/>
    </source>
</evidence>
<keyword evidence="3 5" id="KW-0067">ATP-binding</keyword>
<evidence type="ECO:0000313" key="10">
    <source>
        <dbReference type="Proteomes" id="UP000312594"/>
    </source>
</evidence>
<dbReference type="InterPro" id="IPR017871">
    <property type="entry name" value="ABC_transporter-like_CS"/>
</dbReference>
<organism evidence="5 8">
    <name type="scientific">Eggerthella lenta</name>
    <name type="common">Eubacterium lentum</name>
    <dbReference type="NCBI Taxonomy" id="84112"/>
    <lineage>
        <taxon>Bacteria</taxon>
        <taxon>Bacillati</taxon>
        <taxon>Actinomycetota</taxon>
        <taxon>Coriobacteriia</taxon>
        <taxon>Eggerthellales</taxon>
        <taxon>Eggerthellaceae</taxon>
        <taxon>Eggerthella</taxon>
    </lineage>
</organism>
<evidence type="ECO:0000313" key="8">
    <source>
        <dbReference type="Proteomes" id="UP000253752"/>
    </source>
</evidence>
<dbReference type="InterPro" id="IPR027417">
    <property type="entry name" value="P-loop_NTPase"/>
</dbReference>
<dbReference type="AlphaFoldDB" id="A0A369MZ58"/>
<dbReference type="EMBL" id="VEVP01000050">
    <property type="protein sequence ID" value="TNU88634.1"/>
    <property type="molecule type" value="Genomic_DNA"/>
</dbReference>
<keyword evidence="1" id="KW-0813">Transport</keyword>
<dbReference type="Proteomes" id="UP000253752">
    <property type="component" value="Unassembled WGS sequence"/>
</dbReference>
<dbReference type="PROSITE" id="PS50893">
    <property type="entry name" value="ABC_TRANSPORTER_2"/>
    <property type="match status" value="2"/>
</dbReference>
<dbReference type="PROSITE" id="PS00211">
    <property type="entry name" value="ABC_TRANSPORTER_1"/>
    <property type="match status" value="2"/>
</dbReference>
<dbReference type="Gene3D" id="3.40.50.300">
    <property type="entry name" value="P-loop containing nucleotide triphosphate hydrolases"/>
    <property type="match status" value="2"/>
</dbReference>
<gene>
    <name evidence="6" type="ORF">C1853_11650</name>
    <name evidence="5" type="ORF">C1872_02675</name>
    <name evidence="7" type="ORF">FIC87_14035</name>
</gene>